<dbReference type="PANTHER" id="PTHR15952">
    <property type="entry name" value="EXPORTIN-T/LOS1"/>
    <property type="match status" value="1"/>
</dbReference>
<keyword evidence="3 10" id="KW-0813">Transport</keyword>
<dbReference type="EMBL" id="JBJKFK010003816">
    <property type="protein sequence ID" value="KAL3309530.1"/>
    <property type="molecule type" value="Genomic_DNA"/>
</dbReference>
<dbReference type="GO" id="GO:0000049">
    <property type="term" value="F:tRNA binding"/>
    <property type="evidence" value="ECO:0007669"/>
    <property type="project" value="UniProtKB-UniRule"/>
</dbReference>
<keyword evidence="5 10" id="KW-0820">tRNA-binding</keyword>
<dbReference type="InterPro" id="IPR013598">
    <property type="entry name" value="Exportin-1/Importin-b-like"/>
</dbReference>
<evidence type="ECO:0000256" key="5">
    <source>
        <dbReference type="ARBA" id="ARBA00022555"/>
    </source>
</evidence>
<proteinExistence type="inferred from homology"/>
<dbReference type="AlphaFoldDB" id="A0ABD2PPV7"/>
<organism evidence="13 14">
    <name type="scientific">Cichlidogyrus casuarinus</name>
    <dbReference type="NCBI Taxonomy" id="1844966"/>
    <lineage>
        <taxon>Eukaryota</taxon>
        <taxon>Metazoa</taxon>
        <taxon>Spiralia</taxon>
        <taxon>Lophotrochozoa</taxon>
        <taxon>Platyhelminthes</taxon>
        <taxon>Monogenea</taxon>
        <taxon>Monopisthocotylea</taxon>
        <taxon>Dactylogyridea</taxon>
        <taxon>Ancyrocephalidae</taxon>
        <taxon>Cichlidogyrus</taxon>
    </lineage>
</organism>
<evidence type="ECO:0000256" key="2">
    <source>
        <dbReference type="ARBA" id="ARBA00018928"/>
    </source>
</evidence>
<evidence type="ECO:0000313" key="14">
    <source>
        <dbReference type="Proteomes" id="UP001626550"/>
    </source>
</evidence>
<evidence type="ECO:0000256" key="7">
    <source>
        <dbReference type="ARBA" id="ARBA00023242"/>
    </source>
</evidence>
<accession>A0ABD2PPV7</accession>
<evidence type="ECO:0000256" key="10">
    <source>
        <dbReference type="RuleBase" id="RU366037"/>
    </source>
</evidence>
<dbReference type="Gene3D" id="1.25.10.10">
    <property type="entry name" value="Leucine-rich Repeat Variant"/>
    <property type="match status" value="1"/>
</dbReference>
<keyword evidence="4 10" id="KW-0963">Cytoplasm</keyword>
<dbReference type="GO" id="GO:0005737">
    <property type="term" value="C:cytoplasm"/>
    <property type="evidence" value="ECO:0007669"/>
    <property type="project" value="UniProtKB-SubCell"/>
</dbReference>
<evidence type="ECO:0000256" key="6">
    <source>
        <dbReference type="ARBA" id="ARBA00022884"/>
    </source>
</evidence>
<dbReference type="Pfam" id="PF08389">
    <property type="entry name" value="Xpo1"/>
    <property type="match status" value="1"/>
</dbReference>
<feature type="domain" description="Exportin-T C-terminal" evidence="12">
    <location>
        <begin position="279"/>
        <end position="547"/>
    </location>
</feature>
<dbReference type="SUPFAM" id="SSF48371">
    <property type="entry name" value="ARM repeat"/>
    <property type="match status" value="1"/>
</dbReference>
<dbReference type="InterPro" id="IPR040017">
    <property type="entry name" value="XPOT"/>
</dbReference>
<evidence type="ECO:0000259" key="12">
    <source>
        <dbReference type="Pfam" id="PF19282"/>
    </source>
</evidence>
<protein>
    <recommendedName>
        <fullName evidence="2 10">Exportin-T</fullName>
    </recommendedName>
    <alternativeName>
        <fullName evidence="8 10">Exportin(tRNA)</fullName>
    </alternativeName>
    <alternativeName>
        <fullName evidence="9 10">tRNA exportin</fullName>
    </alternativeName>
</protein>
<evidence type="ECO:0000256" key="4">
    <source>
        <dbReference type="ARBA" id="ARBA00022490"/>
    </source>
</evidence>
<dbReference type="GO" id="GO:0071528">
    <property type="term" value="P:tRNA re-export from nucleus"/>
    <property type="evidence" value="ECO:0007669"/>
    <property type="project" value="UniProtKB-UniRule"/>
</dbReference>
<feature type="domain" description="Exportin-1/Importin-beta-like" evidence="11">
    <location>
        <begin position="32"/>
        <end position="105"/>
    </location>
</feature>
<evidence type="ECO:0000259" key="11">
    <source>
        <dbReference type="Pfam" id="PF08389"/>
    </source>
</evidence>
<dbReference type="InterPro" id="IPR045546">
    <property type="entry name" value="Exportin-T_C"/>
</dbReference>
<dbReference type="InterPro" id="IPR011989">
    <property type="entry name" value="ARM-like"/>
</dbReference>
<name>A0ABD2PPV7_9PLAT</name>
<reference evidence="13 14" key="1">
    <citation type="submission" date="2024-11" db="EMBL/GenBank/DDBJ databases">
        <title>Adaptive evolution of stress response genes in parasites aligns with host niche diversity.</title>
        <authorList>
            <person name="Hahn C."/>
            <person name="Resl P."/>
        </authorList>
    </citation>
    <scope>NUCLEOTIDE SEQUENCE [LARGE SCALE GENOMIC DNA]</scope>
    <source>
        <strain evidence="13">EGGRZ-B1_66</strain>
        <tissue evidence="13">Body</tissue>
    </source>
</reference>
<keyword evidence="14" id="KW-1185">Reference proteome</keyword>
<evidence type="ECO:0000313" key="13">
    <source>
        <dbReference type="EMBL" id="KAL3309530.1"/>
    </source>
</evidence>
<dbReference type="Pfam" id="PF19282">
    <property type="entry name" value="Exportin-T"/>
    <property type="match status" value="1"/>
</dbReference>
<keyword evidence="7 10" id="KW-0539">Nucleus</keyword>
<evidence type="ECO:0000256" key="8">
    <source>
        <dbReference type="ARBA" id="ARBA00029784"/>
    </source>
</evidence>
<comment type="function">
    <text evidence="10">tRNA nucleus export receptor which facilitates tRNA translocation across the nuclear pore complex.</text>
</comment>
<dbReference type="PANTHER" id="PTHR15952:SF11">
    <property type="entry name" value="EXPORTIN-T"/>
    <property type="match status" value="1"/>
</dbReference>
<evidence type="ECO:0000256" key="9">
    <source>
        <dbReference type="ARBA" id="ARBA00032199"/>
    </source>
</evidence>
<dbReference type="GO" id="GO:0005634">
    <property type="term" value="C:nucleus"/>
    <property type="evidence" value="ECO:0007669"/>
    <property type="project" value="UniProtKB-SubCell"/>
</dbReference>
<comment type="similarity">
    <text evidence="10">Belongs to the exportin family.</text>
</comment>
<evidence type="ECO:0000256" key="3">
    <source>
        <dbReference type="ARBA" id="ARBA00022448"/>
    </source>
</evidence>
<sequence length="642" mass="73238">MAAKDILFESLFLLDPYLVSRDIQLVCDELTRSTLIKDRMKESILPNIVELLNKILSNAFHDVPKYHQDIRQCFDVIGLYLNWIDIRFVVSPQFMRLLYNALTTSINVSAESFAVRTGVSNCLLGLTNKGMPHEEKLSVLQNLWTSGLEKQIVDCPLVSYCLENKSSTSEPFVLKCLHSYANLAGYSITQLLDVLKQLISAQKSDCHEQQLILEHIEKWVDFSLHLLSFCDAVIALPIFTAFREYICFLKPHKTSSTFNTLVSLTVPRLSRLNLMLSTLLDNMKFEPDTDEENTQFQESRHEIRALITNIAQLDAQLVLKFTYELVGRAVQLTCSLARDSPSIREAPFEVFSTCEVALSNFYHIGEALKPVKGDFFCTGSDYRPAMLSTMELLWRDNCILSSFPDRRIQLLFFELVCRFDTYFQHKPEHLSIVLAAFFDERGLRNHCPEVRNRCAYLVARLIKTQKRTLAPATEQIIQQLGSFLEPITEPMIPQNQASVGPPHPDSLGPAEQAHLYEAAAQLLISYREVNTDEGAPTVCQLYQMLMERVLHLLQPQEGQTFGVLLGKVLQERDESWLEHRAQLLRQTMEMVVRTTKVFNTPSLVAQAWDLLLQMMDLCNKQVLLYLQLSDSVPASAKLNTLS</sequence>
<gene>
    <name evidence="13" type="ORF">Ciccas_011923</name>
</gene>
<dbReference type="Proteomes" id="UP001626550">
    <property type="component" value="Unassembled WGS sequence"/>
</dbReference>
<comment type="subcellular location">
    <subcellularLocation>
        <location evidence="1 10">Cytoplasm</location>
    </subcellularLocation>
    <subcellularLocation>
        <location evidence="10">Nucleus</location>
    </subcellularLocation>
    <text evidence="10">Shuttles between the nucleus and the cytoplasm.</text>
</comment>
<dbReference type="InterPro" id="IPR016024">
    <property type="entry name" value="ARM-type_fold"/>
</dbReference>
<comment type="caution">
    <text evidence="13">The sequence shown here is derived from an EMBL/GenBank/DDBJ whole genome shotgun (WGS) entry which is preliminary data.</text>
</comment>
<evidence type="ECO:0000256" key="1">
    <source>
        <dbReference type="ARBA" id="ARBA00004496"/>
    </source>
</evidence>
<feature type="non-terminal residue" evidence="13">
    <location>
        <position position="642"/>
    </location>
</feature>
<keyword evidence="6 10" id="KW-0694">RNA-binding</keyword>